<dbReference type="InterPro" id="IPR037171">
    <property type="entry name" value="NagB/RpiA_transferase-like"/>
</dbReference>
<accession>A0AAD7UDT8</accession>
<sequence>MSMVEKREARKQIRSVLKSLSPSYLSAQSASACERLIATTAWREASTVTCYCSMAAEFQTRRLLEAAFEDRKRVFLPRVLSIATRDMRMLEASSLEAIDSWPKSKWGIPEPPTGASPTTLDLVVVPGVAFDARGGRLGQGAGFYDAWLASLGPPRPLVVALALDEQIVDAVPMDPHDIPIDMVLTPSGPLKLPISGI</sequence>
<dbReference type="InterPro" id="IPR002698">
    <property type="entry name" value="FTHF_cligase"/>
</dbReference>
<dbReference type="Proteomes" id="UP001230188">
    <property type="component" value="Unassembled WGS sequence"/>
</dbReference>
<evidence type="ECO:0000256" key="5">
    <source>
        <dbReference type="ARBA" id="ARBA00038966"/>
    </source>
</evidence>
<dbReference type="InterPro" id="IPR024185">
    <property type="entry name" value="FTHF_cligase-like_sf"/>
</dbReference>
<evidence type="ECO:0000256" key="3">
    <source>
        <dbReference type="ARBA" id="ARBA00022840"/>
    </source>
</evidence>
<dbReference type="GO" id="GO:0030272">
    <property type="term" value="F:5-formyltetrahydrofolate cyclo-ligase activity"/>
    <property type="evidence" value="ECO:0007669"/>
    <property type="project" value="UniProtKB-EC"/>
</dbReference>
<keyword evidence="9" id="KW-1185">Reference proteome</keyword>
<comment type="cofactor">
    <cofactor evidence="7">
        <name>Mg(2+)</name>
        <dbReference type="ChEBI" id="CHEBI:18420"/>
    </cofactor>
</comment>
<reference evidence="8" key="1">
    <citation type="submission" date="2023-01" db="EMBL/GenBank/DDBJ databases">
        <title>Metagenome sequencing of chrysophaentin producing Chrysophaeum taylorii.</title>
        <authorList>
            <person name="Davison J."/>
            <person name="Bewley C."/>
        </authorList>
    </citation>
    <scope>NUCLEOTIDE SEQUENCE</scope>
    <source>
        <strain evidence="8">NIES-1699</strain>
    </source>
</reference>
<dbReference type="GO" id="GO:0009396">
    <property type="term" value="P:folic acid-containing compound biosynthetic process"/>
    <property type="evidence" value="ECO:0007669"/>
    <property type="project" value="TreeGrafter"/>
</dbReference>
<evidence type="ECO:0000313" key="9">
    <source>
        <dbReference type="Proteomes" id="UP001230188"/>
    </source>
</evidence>
<protein>
    <recommendedName>
        <fullName evidence="5 7">5-formyltetrahydrofolate cyclo-ligase</fullName>
        <ecNumber evidence="5 7">6.3.3.2</ecNumber>
    </recommendedName>
</protein>
<comment type="similarity">
    <text evidence="1 7">Belongs to the 5-formyltetrahydrofolate cyclo-ligase family.</text>
</comment>
<gene>
    <name evidence="8" type="ORF">CTAYLR_004583</name>
</gene>
<dbReference type="PANTHER" id="PTHR23407">
    <property type="entry name" value="ATPASE INHIBITOR/5-FORMYLTETRAHYDROFOLATE CYCLO-LIGASE"/>
    <property type="match status" value="1"/>
</dbReference>
<comment type="catalytic activity">
    <reaction evidence="4 7">
        <text>(6S)-5-formyl-5,6,7,8-tetrahydrofolate + ATP = (6R)-5,10-methenyltetrahydrofolate + ADP + phosphate</text>
        <dbReference type="Rhea" id="RHEA:10488"/>
        <dbReference type="ChEBI" id="CHEBI:30616"/>
        <dbReference type="ChEBI" id="CHEBI:43474"/>
        <dbReference type="ChEBI" id="CHEBI:57455"/>
        <dbReference type="ChEBI" id="CHEBI:57457"/>
        <dbReference type="ChEBI" id="CHEBI:456216"/>
        <dbReference type="EC" id="6.3.3.2"/>
    </reaction>
</comment>
<evidence type="ECO:0000256" key="4">
    <source>
        <dbReference type="ARBA" id="ARBA00036539"/>
    </source>
</evidence>
<name>A0AAD7UDT8_9STRA</name>
<dbReference type="Gene3D" id="3.40.50.10420">
    <property type="entry name" value="NagB/RpiA/CoA transferase-like"/>
    <property type="match status" value="1"/>
</dbReference>
<organism evidence="8 9">
    <name type="scientific">Chrysophaeum taylorii</name>
    <dbReference type="NCBI Taxonomy" id="2483200"/>
    <lineage>
        <taxon>Eukaryota</taxon>
        <taxon>Sar</taxon>
        <taxon>Stramenopiles</taxon>
        <taxon>Ochrophyta</taxon>
        <taxon>Pelagophyceae</taxon>
        <taxon>Pelagomonadales</taxon>
        <taxon>Pelagomonadaceae</taxon>
        <taxon>Chrysophaeum</taxon>
    </lineage>
</organism>
<dbReference type="PROSITE" id="PS51257">
    <property type="entry name" value="PROKAR_LIPOPROTEIN"/>
    <property type="match status" value="1"/>
</dbReference>
<dbReference type="PANTHER" id="PTHR23407:SF1">
    <property type="entry name" value="5-FORMYLTETRAHYDROFOLATE CYCLO-LIGASE"/>
    <property type="match status" value="1"/>
</dbReference>
<keyword evidence="3 6" id="KW-0067">ATP-binding</keyword>
<dbReference type="EMBL" id="JAQMWT010000360">
    <property type="protein sequence ID" value="KAJ8603131.1"/>
    <property type="molecule type" value="Genomic_DNA"/>
</dbReference>
<dbReference type="Pfam" id="PF01812">
    <property type="entry name" value="5-FTHF_cyc-lig"/>
    <property type="match status" value="1"/>
</dbReference>
<comment type="caution">
    <text evidence="8">The sequence shown here is derived from an EMBL/GenBank/DDBJ whole genome shotgun (WGS) entry which is preliminary data.</text>
</comment>
<dbReference type="SUPFAM" id="SSF100950">
    <property type="entry name" value="NagB/RpiA/CoA transferase-like"/>
    <property type="match status" value="1"/>
</dbReference>
<dbReference type="NCBIfam" id="TIGR02727">
    <property type="entry name" value="MTHFS_bact"/>
    <property type="match status" value="1"/>
</dbReference>
<dbReference type="GO" id="GO:0005739">
    <property type="term" value="C:mitochondrion"/>
    <property type="evidence" value="ECO:0007669"/>
    <property type="project" value="TreeGrafter"/>
</dbReference>
<feature type="binding site" evidence="6">
    <location>
        <begin position="136"/>
        <end position="144"/>
    </location>
    <ligand>
        <name>ATP</name>
        <dbReference type="ChEBI" id="CHEBI:30616"/>
    </ligand>
</feature>
<feature type="binding site" evidence="6">
    <location>
        <begin position="6"/>
        <end position="10"/>
    </location>
    <ligand>
        <name>ATP</name>
        <dbReference type="ChEBI" id="CHEBI:30616"/>
    </ligand>
</feature>
<dbReference type="PIRSF" id="PIRSF006806">
    <property type="entry name" value="FTHF_cligase"/>
    <property type="match status" value="1"/>
</dbReference>
<keyword evidence="7" id="KW-0460">Magnesium</keyword>
<dbReference type="GO" id="GO:0005524">
    <property type="term" value="F:ATP binding"/>
    <property type="evidence" value="ECO:0007669"/>
    <property type="project" value="UniProtKB-KW"/>
</dbReference>
<dbReference type="EC" id="6.3.3.2" evidence="5 7"/>
<keyword evidence="7" id="KW-0479">Metal-binding</keyword>
<proteinExistence type="inferred from homology"/>
<evidence type="ECO:0000256" key="6">
    <source>
        <dbReference type="PIRSR" id="PIRSR006806-1"/>
    </source>
</evidence>
<dbReference type="GO" id="GO:0046872">
    <property type="term" value="F:metal ion binding"/>
    <property type="evidence" value="ECO:0007669"/>
    <property type="project" value="UniProtKB-KW"/>
</dbReference>
<evidence type="ECO:0000256" key="7">
    <source>
        <dbReference type="RuleBase" id="RU361279"/>
    </source>
</evidence>
<dbReference type="AlphaFoldDB" id="A0AAD7UDT8"/>
<dbReference type="GO" id="GO:0035999">
    <property type="term" value="P:tetrahydrofolate interconversion"/>
    <property type="evidence" value="ECO:0007669"/>
    <property type="project" value="TreeGrafter"/>
</dbReference>
<evidence type="ECO:0000313" key="8">
    <source>
        <dbReference type="EMBL" id="KAJ8603131.1"/>
    </source>
</evidence>
<keyword evidence="2 6" id="KW-0547">Nucleotide-binding</keyword>
<evidence type="ECO:0000256" key="2">
    <source>
        <dbReference type="ARBA" id="ARBA00022741"/>
    </source>
</evidence>
<evidence type="ECO:0000256" key="1">
    <source>
        <dbReference type="ARBA" id="ARBA00010638"/>
    </source>
</evidence>
<feature type="binding site" evidence="6">
    <location>
        <position position="57"/>
    </location>
    <ligand>
        <name>substrate</name>
    </ligand>
</feature>